<dbReference type="EMBL" id="ML178823">
    <property type="protein sequence ID" value="TFL02194.1"/>
    <property type="molecule type" value="Genomic_DNA"/>
</dbReference>
<gene>
    <name evidence="1" type="ORF">BDV98DRAFT_618238</name>
</gene>
<name>A0A5C3QV42_9AGAR</name>
<evidence type="ECO:0000313" key="1">
    <source>
        <dbReference type="EMBL" id="TFL02194.1"/>
    </source>
</evidence>
<organism evidence="1 2">
    <name type="scientific">Pterulicium gracile</name>
    <dbReference type="NCBI Taxonomy" id="1884261"/>
    <lineage>
        <taxon>Eukaryota</taxon>
        <taxon>Fungi</taxon>
        <taxon>Dikarya</taxon>
        <taxon>Basidiomycota</taxon>
        <taxon>Agaricomycotina</taxon>
        <taxon>Agaricomycetes</taxon>
        <taxon>Agaricomycetidae</taxon>
        <taxon>Agaricales</taxon>
        <taxon>Pleurotineae</taxon>
        <taxon>Pterulaceae</taxon>
        <taxon>Pterulicium</taxon>
    </lineage>
</organism>
<dbReference type="AlphaFoldDB" id="A0A5C3QV42"/>
<reference evidence="1 2" key="1">
    <citation type="journal article" date="2019" name="Nat. Ecol. Evol.">
        <title>Megaphylogeny resolves global patterns of mushroom evolution.</title>
        <authorList>
            <person name="Varga T."/>
            <person name="Krizsan K."/>
            <person name="Foldi C."/>
            <person name="Dima B."/>
            <person name="Sanchez-Garcia M."/>
            <person name="Sanchez-Ramirez S."/>
            <person name="Szollosi G.J."/>
            <person name="Szarkandi J.G."/>
            <person name="Papp V."/>
            <person name="Albert L."/>
            <person name="Andreopoulos W."/>
            <person name="Angelini C."/>
            <person name="Antonin V."/>
            <person name="Barry K.W."/>
            <person name="Bougher N.L."/>
            <person name="Buchanan P."/>
            <person name="Buyck B."/>
            <person name="Bense V."/>
            <person name="Catcheside P."/>
            <person name="Chovatia M."/>
            <person name="Cooper J."/>
            <person name="Damon W."/>
            <person name="Desjardin D."/>
            <person name="Finy P."/>
            <person name="Geml J."/>
            <person name="Haridas S."/>
            <person name="Hughes K."/>
            <person name="Justo A."/>
            <person name="Karasinski D."/>
            <person name="Kautmanova I."/>
            <person name="Kiss B."/>
            <person name="Kocsube S."/>
            <person name="Kotiranta H."/>
            <person name="LaButti K.M."/>
            <person name="Lechner B.E."/>
            <person name="Liimatainen K."/>
            <person name="Lipzen A."/>
            <person name="Lukacs Z."/>
            <person name="Mihaltcheva S."/>
            <person name="Morgado L.N."/>
            <person name="Niskanen T."/>
            <person name="Noordeloos M.E."/>
            <person name="Ohm R.A."/>
            <person name="Ortiz-Santana B."/>
            <person name="Ovrebo C."/>
            <person name="Racz N."/>
            <person name="Riley R."/>
            <person name="Savchenko A."/>
            <person name="Shiryaev A."/>
            <person name="Soop K."/>
            <person name="Spirin V."/>
            <person name="Szebenyi C."/>
            <person name="Tomsovsky M."/>
            <person name="Tulloss R.E."/>
            <person name="Uehling J."/>
            <person name="Grigoriev I.V."/>
            <person name="Vagvolgyi C."/>
            <person name="Papp T."/>
            <person name="Martin F.M."/>
            <person name="Miettinen O."/>
            <person name="Hibbett D.S."/>
            <person name="Nagy L.G."/>
        </authorList>
    </citation>
    <scope>NUCLEOTIDE SEQUENCE [LARGE SCALE GENOMIC DNA]</scope>
    <source>
        <strain evidence="1 2">CBS 309.79</strain>
    </source>
</reference>
<sequence length="256" mass="28121">MSRVTFLLSSTTTTTIKFRYTPFLSRCKAIVRSAFYAVSLQMSMQAPSAKVTVSHPIELLLERPCGRLCMRTIKLDLNLPANEMVHLAAQLVKTQAQLEYLHIRTGDHHSTGRLVLDKLLEAIVFADNALTHLIVDGASVYKPHLLAKVIIDRRVSVLLINVAVATTVIRGSPSANGAAACEAPSVLTVSKMTEVVALQELIVDPIDPLNCWEGTPKSGLNLSYVTFSPVSPKLRNRRYTDKKINKFTPPEGDTQG</sequence>
<protein>
    <submittedName>
        <fullName evidence="1">Uncharacterized protein</fullName>
    </submittedName>
</protein>
<evidence type="ECO:0000313" key="2">
    <source>
        <dbReference type="Proteomes" id="UP000305067"/>
    </source>
</evidence>
<keyword evidence="2" id="KW-1185">Reference proteome</keyword>
<accession>A0A5C3QV42</accession>
<dbReference type="Proteomes" id="UP000305067">
    <property type="component" value="Unassembled WGS sequence"/>
</dbReference>
<proteinExistence type="predicted"/>